<reference evidence="1 2" key="1">
    <citation type="submission" date="2022-01" db="EMBL/GenBank/DDBJ databases">
        <title>A high-quality chromosome-level genome assembly of rohu carp, Labeo rohita.</title>
        <authorList>
            <person name="Arick M.A. II"/>
            <person name="Hsu C.-Y."/>
            <person name="Magbanua Z."/>
            <person name="Pechanova O."/>
            <person name="Grover C."/>
            <person name="Miller E."/>
            <person name="Thrash A."/>
            <person name="Ezzel L."/>
            <person name="Alam S."/>
            <person name="Benzie J."/>
            <person name="Hamilton M."/>
            <person name="Karsi A."/>
            <person name="Lawrence M.L."/>
            <person name="Peterson D.G."/>
        </authorList>
    </citation>
    <scope>NUCLEOTIDE SEQUENCE [LARGE SCALE GENOMIC DNA]</scope>
    <source>
        <strain evidence="2">BAU-BD-2019</strain>
        <tissue evidence="1">Blood</tissue>
    </source>
</reference>
<sequence>MADIALPPFLSRRASDSLDPLVTVLRNFHLGSGADLSTAWKKTLLLHCLGAEGQRVLAALESGTTSDYDTAGELLNAHFAVPQNAFCSAKDTSCPVSLCNKPDDLSLSRAITIAVRIESAAACALALTKQQTIADLPRPQAQTPWRCNNCRSSSHLSRTQNCPAHGQTCRNCAPAASLCGYGDSKIDLVGSLQVTVGYGNKLMPNFTFHVARCRANLMGCLTAFAHQPLLNPTIKPVIQPLRRIPLALCDSVSAELKQLLDIGIIEPADVSPWVSKLVFHGSTVFFKLDLRQGYLQVPLHPSSRNLTAFVTHAGVPSCFQKIMVSMLAGIPGWPFTWMMWLSMGPPTRVTTNASAESLRP</sequence>
<dbReference type="SUPFAM" id="SSF56672">
    <property type="entry name" value="DNA/RNA polymerases"/>
    <property type="match status" value="1"/>
</dbReference>
<name>A0ABQ8LYB5_LABRO</name>
<evidence type="ECO:0000313" key="1">
    <source>
        <dbReference type="EMBL" id="KAI2655644.1"/>
    </source>
</evidence>
<dbReference type="InterPro" id="IPR043502">
    <property type="entry name" value="DNA/RNA_pol_sf"/>
</dbReference>
<evidence type="ECO:0008006" key="3">
    <source>
        <dbReference type="Google" id="ProtNLM"/>
    </source>
</evidence>
<protein>
    <recommendedName>
        <fullName evidence="3">Reverse transcriptase domain-containing protein</fullName>
    </recommendedName>
</protein>
<gene>
    <name evidence="1" type="ORF">H4Q32_024238</name>
</gene>
<organism evidence="1 2">
    <name type="scientific">Labeo rohita</name>
    <name type="common">Indian major carp</name>
    <name type="synonym">Cyprinus rohita</name>
    <dbReference type="NCBI Taxonomy" id="84645"/>
    <lineage>
        <taxon>Eukaryota</taxon>
        <taxon>Metazoa</taxon>
        <taxon>Chordata</taxon>
        <taxon>Craniata</taxon>
        <taxon>Vertebrata</taxon>
        <taxon>Euteleostomi</taxon>
        <taxon>Actinopterygii</taxon>
        <taxon>Neopterygii</taxon>
        <taxon>Teleostei</taxon>
        <taxon>Ostariophysi</taxon>
        <taxon>Cypriniformes</taxon>
        <taxon>Cyprinidae</taxon>
        <taxon>Labeoninae</taxon>
        <taxon>Labeonini</taxon>
        <taxon>Labeo</taxon>
    </lineage>
</organism>
<dbReference type="InterPro" id="IPR050951">
    <property type="entry name" value="Retrovirus_Pol_polyprotein"/>
</dbReference>
<keyword evidence="2" id="KW-1185">Reference proteome</keyword>
<dbReference type="Proteomes" id="UP000830375">
    <property type="component" value="Unassembled WGS sequence"/>
</dbReference>
<accession>A0ABQ8LYB5</accession>
<dbReference type="Gene3D" id="3.10.10.10">
    <property type="entry name" value="HIV Type 1 Reverse Transcriptase, subunit A, domain 1"/>
    <property type="match status" value="1"/>
</dbReference>
<proteinExistence type="predicted"/>
<comment type="caution">
    <text evidence="1">The sequence shown here is derived from an EMBL/GenBank/DDBJ whole genome shotgun (WGS) entry which is preliminary data.</text>
</comment>
<dbReference type="PANTHER" id="PTHR37984:SF15">
    <property type="entry name" value="INTEGRASE CATALYTIC DOMAIN-CONTAINING PROTEIN"/>
    <property type="match status" value="1"/>
</dbReference>
<evidence type="ECO:0000313" key="2">
    <source>
        <dbReference type="Proteomes" id="UP000830375"/>
    </source>
</evidence>
<dbReference type="EMBL" id="JACTAM010000016">
    <property type="protein sequence ID" value="KAI2655644.1"/>
    <property type="molecule type" value="Genomic_DNA"/>
</dbReference>
<dbReference type="PANTHER" id="PTHR37984">
    <property type="entry name" value="PROTEIN CBG26694"/>
    <property type="match status" value="1"/>
</dbReference>